<dbReference type="Pfam" id="PF25140">
    <property type="entry name" value="PGAP1_TMD"/>
    <property type="match status" value="1"/>
</dbReference>
<evidence type="ECO:0000313" key="14">
    <source>
        <dbReference type="EMBL" id="KAJ2849407.1"/>
    </source>
</evidence>
<keyword evidence="7 10" id="KW-0653">Protein transport</keyword>
<dbReference type="GO" id="GO:0005789">
    <property type="term" value="C:endoplasmic reticulum membrane"/>
    <property type="evidence" value="ECO:0007669"/>
    <property type="project" value="UniProtKB-SubCell"/>
</dbReference>
<name>A0A9W8ID31_9FUNG</name>
<sequence>MSGDQTEAKPCHCTVDVMPASHTQEEPLSSHHASSGSSSSSVYSTQLTARVVSPPAQQTSEQSGPQLIKCCKRPRIQRMLRAHIGTFILMLVTLTVGLLTAHSYFAGQTDRPNCAMSYSRPQYIEQTEFGRSWTRYSAKYKLFLYREGGYDVHDTANRIPVLFVPGNAGSHKQVRSIASATATAFVEMLGKSPELLDKGCIGYDFFTLGLNEELTALHGYSIVEQADFVNDAIRYILAQYPRARARHRLSSQTTEFALPESVIVIGHSMGGVVARTAFMLPNHIPGSVQALFTLSTPHNNPTASLEWHVEQIYSQVNHFWRHGFHNGTLNNVSLVSIAGGNLDSMINSDYTYVGHLAPPRNALSVLSSGINDVWLSQDHQSILWCAQMARKFALLLMHIMDARQPSQLVPLDQRMDIMRRQLYPAIDYKQADHIPYERITSLDNYRYIREVEGAVKLYPTDMRMLAENSQERRNKARGLHLLQLPYSYDQIVQIIYDPWLFSDTLRDYDEPNAQVALLGCNRTSNDNVQCTTLSIPTVTKLPLKRDGDDPRTPVRALHYIEYPVKEFAGFSYLGVEVPVKYGTNGFLRAVITKQPQPRISKLGVTSTAIKVSGINGTLQIRNRVRLDVPETPFVVLNAKIRVQRSPQAALAATPQFAPIVRQSDEERQFESKFWYNPESVDLAIHGRGAYFSTDSLSTKPGADAWTGIYMDFWTDPDFAGEIDIAVSINWYSSLNRLVKRYDMALLALSFVWACLILVYQLITWNNVGVFPSCLQAIERLIRNGIFTAMLAAAAISPVVQIVVARLMKNVWSDATLIKWNNLFMGVRGGGFTLFLVPMLLVVMALGFIVCQAVVLTLICTLGAFINSWVERFTGRTELGETKQPDSSVPVRALLATIMFVAFVSTFVPYQFAFLVIYLAQLIAAARSLATHETHGAYQLGLLLFWTSSLPYCAPELLVWVRNLSVLWFEDAPADHNLMNMAGYFALRLLASYYMVPRLHGEWSSRMVGWMRITTYACFAIAVACAWLLCTRRPYILYSVSNMASMWLAFVHCTVFFLRFTGDRHSKSPVIVNSRGYLDASSSENMSEAEIELNRKLR</sequence>
<feature type="transmembrane region" description="Helical" evidence="10">
    <location>
        <begin position="743"/>
        <end position="762"/>
    </location>
</feature>
<accession>A0A9W8ID31</accession>
<evidence type="ECO:0000259" key="12">
    <source>
        <dbReference type="Pfam" id="PF07819"/>
    </source>
</evidence>
<evidence type="ECO:0000256" key="1">
    <source>
        <dbReference type="ARBA" id="ARBA00004477"/>
    </source>
</evidence>
<evidence type="ECO:0000256" key="5">
    <source>
        <dbReference type="ARBA" id="ARBA00022801"/>
    </source>
</evidence>
<evidence type="ECO:0000256" key="8">
    <source>
        <dbReference type="ARBA" id="ARBA00022989"/>
    </source>
</evidence>
<dbReference type="Proteomes" id="UP001139887">
    <property type="component" value="Unassembled WGS sequence"/>
</dbReference>
<feature type="transmembrane region" description="Helical" evidence="10">
    <location>
        <begin position="834"/>
        <end position="867"/>
    </location>
</feature>
<keyword evidence="8 10" id="KW-1133">Transmembrane helix</keyword>
<dbReference type="GO" id="GO:0050185">
    <property type="term" value="F:phosphatidylinositol deacylase activity"/>
    <property type="evidence" value="ECO:0007669"/>
    <property type="project" value="TreeGrafter"/>
</dbReference>
<dbReference type="PANTHER" id="PTHR15495:SF7">
    <property type="entry name" value="GPI INOSITOL-DEACYLASE"/>
    <property type="match status" value="1"/>
</dbReference>
<evidence type="ECO:0000256" key="4">
    <source>
        <dbReference type="ARBA" id="ARBA00022692"/>
    </source>
</evidence>
<keyword evidence="15" id="KW-1185">Reference proteome</keyword>
<dbReference type="Gene3D" id="3.40.50.1820">
    <property type="entry name" value="alpha/beta hydrolase"/>
    <property type="match status" value="1"/>
</dbReference>
<reference evidence="14" key="1">
    <citation type="submission" date="2022-07" db="EMBL/GenBank/DDBJ databases">
        <title>Phylogenomic reconstructions and comparative analyses of Kickxellomycotina fungi.</title>
        <authorList>
            <person name="Reynolds N.K."/>
            <person name="Stajich J.E."/>
            <person name="Barry K."/>
            <person name="Grigoriev I.V."/>
            <person name="Crous P."/>
            <person name="Smith M.E."/>
        </authorList>
    </citation>
    <scope>NUCLEOTIDE SEQUENCE</scope>
    <source>
        <strain evidence="14">NRRL 1566</strain>
    </source>
</reference>
<dbReference type="OrthoDB" id="348976at2759"/>
<dbReference type="GO" id="GO:0006888">
    <property type="term" value="P:endoplasmic reticulum to Golgi vesicle-mediated transport"/>
    <property type="evidence" value="ECO:0007669"/>
    <property type="project" value="TreeGrafter"/>
</dbReference>
<feature type="transmembrane region" description="Helical" evidence="10">
    <location>
        <begin position="941"/>
        <end position="960"/>
    </location>
</feature>
<evidence type="ECO:0000256" key="9">
    <source>
        <dbReference type="ARBA" id="ARBA00023136"/>
    </source>
</evidence>
<dbReference type="EMBL" id="JANBUW010000080">
    <property type="protein sequence ID" value="KAJ2849407.1"/>
    <property type="molecule type" value="Genomic_DNA"/>
</dbReference>
<evidence type="ECO:0000256" key="2">
    <source>
        <dbReference type="ARBA" id="ARBA00006931"/>
    </source>
</evidence>
<dbReference type="GO" id="GO:0006505">
    <property type="term" value="P:GPI anchor metabolic process"/>
    <property type="evidence" value="ECO:0007669"/>
    <property type="project" value="TreeGrafter"/>
</dbReference>
<protein>
    <recommendedName>
        <fullName evidence="10">GPI inositol-deacylase</fullName>
        <ecNumber evidence="10">3.1.-.-</ecNumber>
    </recommendedName>
</protein>
<feature type="transmembrane region" description="Helical" evidence="10">
    <location>
        <begin position="980"/>
        <end position="996"/>
    </location>
</feature>
<comment type="function">
    <text evidence="10">Involved in inositol deacylation of GPI-anchored proteins which plays important roles in the quality control and ER-associated degradation of GPI-anchored proteins.</text>
</comment>
<comment type="similarity">
    <text evidence="2 10">Belongs to the GPI inositol-deacylase family.</text>
</comment>
<feature type="region of interest" description="Disordered" evidence="11">
    <location>
        <begin position="1"/>
        <end position="40"/>
    </location>
</feature>
<keyword evidence="3 10" id="KW-0813">Transport</keyword>
<dbReference type="Pfam" id="PF07819">
    <property type="entry name" value="PGAP1"/>
    <property type="match status" value="1"/>
</dbReference>
<dbReference type="PANTHER" id="PTHR15495">
    <property type="entry name" value="NEGATIVE REGULATOR OF VESICLE FORMATION-RELATED"/>
    <property type="match status" value="1"/>
</dbReference>
<keyword evidence="6 10" id="KW-0256">Endoplasmic reticulum</keyword>
<feature type="compositionally biased region" description="Basic and acidic residues" evidence="11">
    <location>
        <begin position="1"/>
        <end position="10"/>
    </location>
</feature>
<feature type="domain" description="GPI inositol-deacylase transmembrane" evidence="13">
    <location>
        <begin position="748"/>
        <end position="1051"/>
    </location>
</feature>
<gene>
    <name evidence="14" type="primary">BST1</name>
    <name evidence="14" type="ORF">IWW36_002653</name>
</gene>
<comment type="subcellular location">
    <subcellularLocation>
        <location evidence="1">Endoplasmic reticulum membrane</location>
        <topology evidence="1">Multi-pass membrane protein</topology>
    </subcellularLocation>
</comment>
<dbReference type="GO" id="GO:0015031">
    <property type="term" value="P:protein transport"/>
    <property type="evidence" value="ECO:0007669"/>
    <property type="project" value="UniProtKB-KW"/>
</dbReference>
<feature type="transmembrane region" description="Helical" evidence="10">
    <location>
        <begin position="783"/>
        <end position="803"/>
    </location>
</feature>
<evidence type="ECO:0000313" key="15">
    <source>
        <dbReference type="Proteomes" id="UP001139887"/>
    </source>
</evidence>
<keyword evidence="4 10" id="KW-0812">Transmembrane</keyword>
<dbReference type="InterPro" id="IPR029058">
    <property type="entry name" value="AB_hydrolase_fold"/>
</dbReference>
<dbReference type="EC" id="3.1.-.-" evidence="10"/>
<feature type="transmembrane region" description="Helical" evidence="10">
    <location>
        <begin position="82"/>
        <end position="105"/>
    </location>
</feature>
<dbReference type="InterPro" id="IPR012908">
    <property type="entry name" value="PGAP1-ab_dom-like"/>
</dbReference>
<evidence type="ECO:0000256" key="7">
    <source>
        <dbReference type="ARBA" id="ARBA00022927"/>
    </source>
</evidence>
<dbReference type="AlphaFoldDB" id="A0A9W8ID31"/>
<feature type="compositionally biased region" description="Low complexity" evidence="11">
    <location>
        <begin position="30"/>
        <end position="40"/>
    </location>
</feature>
<proteinExistence type="inferred from homology"/>
<evidence type="ECO:0000256" key="6">
    <source>
        <dbReference type="ARBA" id="ARBA00022824"/>
    </source>
</evidence>
<feature type="transmembrane region" description="Helical" evidence="10">
    <location>
        <begin position="1034"/>
        <end position="1057"/>
    </location>
</feature>
<comment type="caution">
    <text evidence="14">The sequence shown here is derived from an EMBL/GenBank/DDBJ whole genome shotgun (WGS) entry which is preliminary data.</text>
</comment>
<keyword evidence="5 10" id="KW-0378">Hydrolase</keyword>
<feature type="domain" description="GPI inositol-deacylase PGAP1-like alpha/beta" evidence="12">
    <location>
        <begin position="157"/>
        <end position="398"/>
    </location>
</feature>
<evidence type="ECO:0000256" key="11">
    <source>
        <dbReference type="SAM" id="MobiDB-lite"/>
    </source>
</evidence>
<feature type="transmembrane region" description="Helical" evidence="10">
    <location>
        <begin position="1008"/>
        <end position="1028"/>
    </location>
</feature>
<organism evidence="14 15">
    <name type="scientific">Coemansia brasiliensis</name>
    <dbReference type="NCBI Taxonomy" id="2650707"/>
    <lineage>
        <taxon>Eukaryota</taxon>
        <taxon>Fungi</taxon>
        <taxon>Fungi incertae sedis</taxon>
        <taxon>Zoopagomycota</taxon>
        <taxon>Kickxellomycotina</taxon>
        <taxon>Kickxellomycetes</taxon>
        <taxon>Kickxellales</taxon>
        <taxon>Kickxellaceae</taxon>
        <taxon>Coemansia</taxon>
    </lineage>
</organism>
<dbReference type="InterPro" id="IPR056824">
    <property type="entry name" value="PGAP1_TMD"/>
</dbReference>
<evidence type="ECO:0000256" key="3">
    <source>
        <dbReference type="ARBA" id="ARBA00022448"/>
    </source>
</evidence>
<dbReference type="InterPro" id="IPR039529">
    <property type="entry name" value="PGAP1/BST1"/>
</dbReference>
<keyword evidence="9 10" id="KW-0472">Membrane</keyword>
<evidence type="ECO:0000259" key="13">
    <source>
        <dbReference type="Pfam" id="PF25140"/>
    </source>
</evidence>
<evidence type="ECO:0000256" key="10">
    <source>
        <dbReference type="RuleBase" id="RU365011"/>
    </source>
</evidence>
<dbReference type="SUPFAM" id="SSF53474">
    <property type="entry name" value="alpha/beta-Hydrolases"/>
    <property type="match status" value="1"/>
</dbReference>